<sequence>MAQENQQENQPDDQSAAKAGVTIIPVTPFRQNCTLLWCETTRDAVVIDPGGDVPLIRTSIEQSGVTVRRIWLTHGHIDHVGGAAELRDALKVPIEGPHIADKFLLDHVVESGRGYGMTGMRNFTPDRWLEEGEKVKIGELEFDVLHCPGHSPGSVVFFNREMRFAHVGDVLFNGSVGRTDLPGGSHATLIKSITDKLLPLGDDVAFICGHGPGSSIGHERASNPFLTDGM</sequence>
<dbReference type="InterPro" id="IPR001279">
    <property type="entry name" value="Metallo-B-lactamas"/>
</dbReference>
<evidence type="ECO:0000259" key="5">
    <source>
        <dbReference type="SMART" id="SM00849"/>
    </source>
</evidence>
<dbReference type="GO" id="GO:0046872">
    <property type="term" value="F:metal ion binding"/>
    <property type="evidence" value="ECO:0007669"/>
    <property type="project" value="UniProtKB-KW"/>
</dbReference>
<dbReference type="GO" id="GO:0016787">
    <property type="term" value="F:hydrolase activity"/>
    <property type="evidence" value="ECO:0007669"/>
    <property type="project" value="UniProtKB-KW"/>
</dbReference>
<gene>
    <name evidence="6" type="ordered locus">Nham_0233</name>
</gene>
<dbReference type="EMBL" id="CP000319">
    <property type="protein sequence ID" value="ABE61133.1"/>
    <property type="molecule type" value="Genomic_DNA"/>
</dbReference>
<evidence type="ECO:0000313" key="7">
    <source>
        <dbReference type="Proteomes" id="UP000001953"/>
    </source>
</evidence>
<dbReference type="STRING" id="323097.Nham_0233"/>
<organism evidence="6 7">
    <name type="scientific">Nitrobacter hamburgensis (strain DSM 10229 / NCIMB 13809 / X14)</name>
    <dbReference type="NCBI Taxonomy" id="323097"/>
    <lineage>
        <taxon>Bacteria</taxon>
        <taxon>Pseudomonadati</taxon>
        <taxon>Pseudomonadota</taxon>
        <taxon>Alphaproteobacteria</taxon>
        <taxon>Hyphomicrobiales</taxon>
        <taxon>Nitrobacteraceae</taxon>
        <taxon>Nitrobacter</taxon>
    </lineage>
</organism>
<reference evidence="6 7" key="1">
    <citation type="submission" date="2006-03" db="EMBL/GenBank/DDBJ databases">
        <title>Complete sequence of chromosome of Nitrobacter hamburgensis X14.</title>
        <authorList>
            <consortium name="US DOE Joint Genome Institute"/>
            <person name="Copeland A."/>
            <person name="Lucas S."/>
            <person name="Lapidus A."/>
            <person name="Barry K."/>
            <person name="Detter J.C."/>
            <person name="Glavina del Rio T."/>
            <person name="Hammon N."/>
            <person name="Israni S."/>
            <person name="Dalin E."/>
            <person name="Tice H."/>
            <person name="Pitluck S."/>
            <person name="Chain P."/>
            <person name="Malfatti S."/>
            <person name="Shin M."/>
            <person name="Vergez L."/>
            <person name="Schmutz J."/>
            <person name="Larimer F."/>
            <person name="Land M."/>
            <person name="Hauser L."/>
            <person name="Kyrpides N."/>
            <person name="Ivanova N."/>
            <person name="Ward B."/>
            <person name="Arp D."/>
            <person name="Klotz M."/>
            <person name="Stein L."/>
            <person name="O'Mullan G."/>
            <person name="Starkenburg S."/>
            <person name="Sayavedra L."/>
            <person name="Poret-Peterson A.T."/>
            <person name="Gentry M.E."/>
            <person name="Bruce D."/>
            <person name="Richardson P."/>
        </authorList>
    </citation>
    <scope>NUCLEOTIDE SEQUENCE [LARGE SCALE GENOMIC DNA]</scope>
    <source>
        <strain evidence="7">DSM 10229 / NCIMB 13809 / X14</strain>
    </source>
</reference>
<feature type="domain" description="Metallo-beta-lactamase" evidence="5">
    <location>
        <begin position="30"/>
        <end position="210"/>
    </location>
</feature>
<dbReference type="PANTHER" id="PTHR46233:SF3">
    <property type="entry name" value="HYDROXYACYLGLUTATHIONE HYDROLASE GLOC"/>
    <property type="match status" value="1"/>
</dbReference>
<dbReference type="SUPFAM" id="SSF56281">
    <property type="entry name" value="Metallo-hydrolase/oxidoreductase"/>
    <property type="match status" value="1"/>
</dbReference>
<dbReference type="KEGG" id="nha:Nham_0233"/>
<dbReference type="InterPro" id="IPR051453">
    <property type="entry name" value="MBL_Glyoxalase_II"/>
</dbReference>
<keyword evidence="3" id="KW-0378">Hydrolase</keyword>
<dbReference type="eggNOG" id="COG0491">
    <property type="taxonomic scope" value="Bacteria"/>
</dbReference>
<keyword evidence="2" id="KW-0479">Metal-binding</keyword>
<dbReference type="Pfam" id="PF00753">
    <property type="entry name" value="Lactamase_B"/>
    <property type="match status" value="1"/>
</dbReference>
<evidence type="ECO:0000256" key="4">
    <source>
        <dbReference type="ARBA" id="ARBA00022833"/>
    </source>
</evidence>
<dbReference type="CDD" id="cd07737">
    <property type="entry name" value="YcbL-like_MBL-fold"/>
    <property type="match status" value="1"/>
</dbReference>
<keyword evidence="7" id="KW-1185">Reference proteome</keyword>
<dbReference type="Gene3D" id="3.60.15.10">
    <property type="entry name" value="Ribonuclease Z/Hydroxyacylglutathione hydrolase-like"/>
    <property type="match status" value="1"/>
</dbReference>
<evidence type="ECO:0000256" key="3">
    <source>
        <dbReference type="ARBA" id="ARBA00022801"/>
    </source>
</evidence>
<evidence type="ECO:0000256" key="1">
    <source>
        <dbReference type="ARBA" id="ARBA00001947"/>
    </source>
</evidence>
<dbReference type="HOGENOM" id="CLU_030571_5_0_5"/>
<dbReference type="AlphaFoldDB" id="Q1QRL4"/>
<comment type="cofactor">
    <cofactor evidence="1">
        <name>Zn(2+)</name>
        <dbReference type="ChEBI" id="CHEBI:29105"/>
    </cofactor>
</comment>
<dbReference type="PANTHER" id="PTHR46233">
    <property type="entry name" value="HYDROXYACYLGLUTATHIONE HYDROLASE GLOC"/>
    <property type="match status" value="1"/>
</dbReference>
<dbReference type="SMART" id="SM00849">
    <property type="entry name" value="Lactamase_B"/>
    <property type="match status" value="1"/>
</dbReference>
<protein>
    <submittedName>
        <fullName evidence="6">Beta-lactamase-like protein</fullName>
    </submittedName>
</protein>
<keyword evidence="4" id="KW-0862">Zinc</keyword>
<accession>Q1QRL4</accession>
<proteinExistence type="predicted"/>
<name>Q1QRL4_NITHX</name>
<dbReference type="OrthoDB" id="9802991at2"/>
<dbReference type="Proteomes" id="UP000001953">
    <property type="component" value="Chromosome"/>
</dbReference>
<dbReference type="InterPro" id="IPR036866">
    <property type="entry name" value="RibonucZ/Hydroxyglut_hydro"/>
</dbReference>
<evidence type="ECO:0000256" key="2">
    <source>
        <dbReference type="ARBA" id="ARBA00022723"/>
    </source>
</evidence>
<dbReference type="RefSeq" id="WP_011508839.1">
    <property type="nucleotide sequence ID" value="NC_007964.1"/>
</dbReference>
<evidence type="ECO:0000313" key="6">
    <source>
        <dbReference type="EMBL" id="ABE61133.1"/>
    </source>
</evidence>